<dbReference type="AlphaFoldDB" id="A0A7E4W487"/>
<keyword evidence="3" id="KW-0645">Protease</keyword>
<dbReference type="InterPro" id="IPR050344">
    <property type="entry name" value="Peptidase_M1_aminopeptidases"/>
</dbReference>
<proteinExistence type="inferred from homology"/>
<keyword evidence="8" id="KW-0812">Transmembrane</keyword>
<evidence type="ECO:0000256" key="5">
    <source>
        <dbReference type="ARBA" id="ARBA00022801"/>
    </source>
</evidence>
<dbReference type="GO" id="GO:0042277">
    <property type="term" value="F:peptide binding"/>
    <property type="evidence" value="ECO:0007669"/>
    <property type="project" value="TreeGrafter"/>
</dbReference>
<accession>A0A7E4W487</accession>
<keyword evidence="11" id="KW-1185">Reference proteome</keyword>
<organism evidence="11 12">
    <name type="scientific">Panagrellus redivivus</name>
    <name type="common">Microworm</name>
    <dbReference type="NCBI Taxonomy" id="6233"/>
    <lineage>
        <taxon>Eukaryota</taxon>
        <taxon>Metazoa</taxon>
        <taxon>Ecdysozoa</taxon>
        <taxon>Nematoda</taxon>
        <taxon>Chromadorea</taxon>
        <taxon>Rhabditida</taxon>
        <taxon>Tylenchina</taxon>
        <taxon>Panagrolaimomorpha</taxon>
        <taxon>Panagrolaimoidea</taxon>
        <taxon>Panagrolaimidae</taxon>
        <taxon>Panagrellus</taxon>
    </lineage>
</organism>
<name>A0A7E4W487_PANRE</name>
<dbReference type="PRINTS" id="PR00756">
    <property type="entry name" value="ALADIPTASE"/>
</dbReference>
<evidence type="ECO:0000259" key="9">
    <source>
        <dbReference type="Pfam" id="PF01433"/>
    </source>
</evidence>
<keyword evidence="8" id="KW-1133">Transmembrane helix</keyword>
<dbReference type="GO" id="GO:0006508">
    <property type="term" value="P:proteolysis"/>
    <property type="evidence" value="ECO:0007669"/>
    <property type="project" value="UniProtKB-KW"/>
</dbReference>
<dbReference type="GO" id="GO:0043171">
    <property type="term" value="P:peptide catabolic process"/>
    <property type="evidence" value="ECO:0007669"/>
    <property type="project" value="TreeGrafter"/>
</dbReference>
<dbReference type="SUPFAM" id="SSF55486">
    <property type="entry name" value="Metalloproteases ('zincins'), catalytic domain"/>
    <property type="match status" value="1"/>
</dbReference>
<dbReference type="WBParaSite" id="Pan_g6332.t1">
    <property type="protein sequence ID" value="Pan_g6332.t1"/>
    <property type="gene ID" value="Pan_g6332"/>
</dbReference>
<dbReference type="GO" id="GO:0016020">
    <property type="term" value="C:membrane"/>
    <property type="evidence" value="ECO:0007669"/>
    <property type="project" value="TreeGrafter"/>
</dbReference>
<protein>
    <submittedName>
        <fullName evidence="12">Peptidase_M1 domain-containing protein</fullName>
    </submittedName>
</protein>
<keyword evidence="7" id="KW-0482">Metalloprotease</keyword>
<dbReference type="Gene3D" id="2.60.40.1730">
    <property type="entry name" value="tricorn interacting facor f3 domain"/>
    <property type="match status" value="1"/>
</dbReference>
<keyword evidence="4" id="KW-0479">Metal-binding</keyword>
<feature type="domain" description="Aminopeptidase N-like N-terminal" evidence="10">
    <location>
        <begin position="69"/>
        <end position="257"/>
    </location>
</feature>
<feature type="transmembrane region" description="Helical" evidence="8">
    <location>
        <begin position="663"/>
        <end position="683"/>
    </location>
</feature>
<evidence type="ECO:0000256" key="2">
    <source>
        <dbReference type="ARBA" id="ARBA00010136"/>
    </source>
</evidence>
<dbReference type="GO" id="GO:0005615">
    <property type="term" value="C:extracellular space"/>
    <property type="evidence" value="ECO:0007669"/>
    <property type="project" value="TreeGrafter"/>
</dbReference>
<dbReference type="InterPro" id="IPR014782">
    <property type="entry name" value="Peptidase_M1_dom"/>
</dbReference>
<comment type="cofactor">
    <cofactor evidence="1">
        <name>Zn(2+)</name>
        <dbReference type="ChEBI" id="CHEBI:29105"/>
    </cofactor>
</comment>
<evidence type="ECO:0000313" key="12">
    <source>
        <dbReference type="WBParaSite" id="Pan_g6332.t1"/>
    </source>
</evidence>
<evidence type="ECO:0000313" key="11">
    <source>
        <dbReference type="Proteomes" id="UP000492821"/>
    </source>
</evidence>
<dbReference type="Gene3D" id="1.10.390.10">
    <property type="entry name" value="Neutral Protease Domain 2"/>
    <property type="match status" value="1"/>
</dbReference>
<evidence type="ECO:0000256" key="4">
    <source>
        <dbReference type="ARBA" id="ARBA00022723"/>
    </source>
</evidence>
<dbReference type="Proteomes" id="UP000492821">
    <property type="component" value="Unassembled WGS sequence"/>
</dbReference>
<feature type="transmembrane region" description="Helical" evidence="8">
    <location>
        <begin position="401"/>
        <end position="421"/>
    </location>
</feature>
<reference evidence="12" key="2">
    <citation type="submission" date="2020-10" db="UniProtKB">
        <authorList>
            <consortium name="WormBaseParasite"/>
        </authorList>
    </citation>
    <scope>IDENTIFICATION</scope>
</reference>
<evidence type="ECO:0000259" key="10">
    <source>
        <dbReference type="Pfam" id="PF17900"/>
    </source>
</evidence>
<dbReference type="InterPro" id="IPR045357">
    <property type="entry name" value="Aminopeptidase_N-like_N"/>
</dbReference>
<evidence type="ECO:0000256" key="8">
    <source>
        <dbReference type="SAM" id="Phobius"/>
    </source>
</evidence>
<sequence length="727" mass="83957">MASDCGGAQSITRERKKDRSECKVKPLPNAVSTTVTIMRKVAVVIFLEVLLVLRVVAGSSARLDGSVRPIVYDLKLTLSSALETISGQVEIEIQCITPTTTITLHAHPNYIKIHHSIIHDRFLNTSTSLELPEVNTKDHQTTFKLITPLTAGHVYYLSIWFTTRYSMAATKGFAQTHDVDRGTWMNSLLELQHARELLPCFDEPSYRSVFRLQLWLHSDFADDTYVALSNTDGIKEIWSETLSIWTFEPTLPIPSYLFTIAVGRFESFCRIPKNLREKKICIWRFADKEKWESMAEKVVEQMALFHQSMLDYLLVDPVARLHLLVIPMKLNGMENFGLLNIRESLWPQENDTISFNKFRKTLFHEMAHQWFGNLVTMHWWNDIWLSESITSFLSAIAPLNFSFLLDAAFVLYKFVIMSFLLPESQKIPLSKLPYAFRKRLIALSPLRIVNELSNLCPNIKVSQLFQHQAYDHVFITNNDKVYKWASTDTVLFSIFKILHQFAFFRFFLDGMNHTNPMWESVVHVRDIRRTKCCIYAEETLVLHFSSPNTYDYVIPYICGPYTRLILHGNIRGDQVLRLIHPGVKRVRINATIQMPMQQYGHFAEYIASKFQGFNSSFVLFNTPTVTNQLKSKMREAWKRHNHDYQETSGHKGRICIGNGNSMTCYMATIHFLAIGYIVAVSYMTELYGESYFQPIFIVLAYGMTFFASMMIVCLIVSPPRTDEIKMS</sequence>
<dbReference type="PANTHER" id="PTHR11533">
    <property type="entry name" value="PROTEASE M1 ZINC METALLOPROTEASE"/>
    <property type="match status" value="1"/>
</dbReference>
<evidence type="ECO:0000256" key="1">
    <source>
        <dbReference type="ARBA" id="ARBA00001947"/>
    </source>
</evidence>
<evidence type="ECO:0000256" key="7">
    <source>
        <dbReference type="ARBA" id="ARBA00023049"/>
    </source>
</evidence>
<dbReference type="Pfam" id="PF17900">
    <property type="entry name" value="Peptidase_M1_N"/>
    <property type="match status" value="1"/>
</dbReference>
<dbReference type="GO" id="GO:0008270">
    <property type="term" value="F:zinc ion binding"/>
    <property type="evidence" value="ECO:0007669"/>
    <property type="project" value="InterPro"/>
</dbReference>
<dbReference type="InterPro" id="IPR042097">
    <property type="entry name" value="Aminopeptidase_N-like_N_sf"/>
</dbReference>
<dbReference type="InterPro" id="IPR001930">
    <property type="entry name" value="Peptidase_M1"/>
</dbReference>
<evidence type="ECO:0000256" key="3">
    <source>
        <dbReference type="ARBA" id="ARBA00022670"/>
    </source>
</evidence>
<dbReference type="GO" id="GO:0005737">
    <property type="term" value="C:cytoplasm"/>
    <property type="evidence" value="ECO:0007669"/>
    <property type="project" value="TreeGrafter"/>
</dbReference>
<keyword evidence="6" id="KW-0862">Zinc</keyword>
<feature type="domain" description="Peptidase M1 membrane alanine aminopeptidase" evidence="9">
    <location>
        <begin position="321"/>
        <end position="395"/>
    </location>
</feature>
<reference evidence="11" key="1">
    <citation type="journal article" date="2013" name="Genetics">
        <title>The draft genome and transcriptome of Panagrellus redivivus are shaped by the harsh demands of a free-living lifestyle.</title>
        <authorList>
            <person name="Srinivasan J."/>
            <person name="Dillman A.R."/>
            <person name="Macchietto M.G."/>
            <person name="Heikkinen L."/>
            <person name="Lakso M."/>
            <person name="Fracchia K.M."/>
            <person name="Antoshechkin I."/>
            <person name="Mortazavi A."/>
            <person name="Wong G."/>
            <person name="Sternberg P.W."/>
        </authorList>
    </citation>
    <scope>NUCLEOTIDE SEQUENCE [LARGE SCALE GENOMIC DNA]</scope>
    <source>
        <strain evidence="11">MT8872</strain>
    </source>
</reference>
<keyword evidence="5" id="KW-0378">Hydrolase</keyword>
<evidence type="ECO:0000256" key="6">
    <source>
        <dbReference type="ARBA" id="ARBA00022833"/>
    </source>
</evidence>
<dbReference type="SUPFAM" id="SSF63737">
    <property type="entry name" value="Leukotriene A4 hydrolase N-terminal domain"/>
    <property type="match status" value="1"/>
</dbReference>
<feature type="transmembrane region" description="Helical" evidence="8">
    <location>
        <begin position="695"/>
        <end position="717"/>
    </location>
</feature>
<comment type="similarity">
    <text evidence="2">Belongs to the peptidase M1 family.</text>
</comment>
<dbReference type="Pfam" id="PF01433">
    <property type="entry name" value="Peptidase_M1"/>
    <property type="match status" value="1"/>
</dbReference>
<dbReference type="GO" id="GO:0070006">
    <property type="term" value="F:metalloaminopeptidase activity"/>
    <property type="evidence" value="ECO:0007669"/>
    <property type="project" value="TreeGrafter"/>
</dbReference>
<dbReference type="InterPro" id="IPR027268">
    <property type="entry name" value="Peptidase_M4/M1_CTD_sf"/>
</dbReference>
<dbReference type="PANTHER" id="PTHR11533:SF299">
    <property type="entry name" value="AMINOPEPTIDASE"/>
    <property type="match status" value="1"/>
</dbReference>
<keyword evidence="8" id="KW-0472">Membrane</keyword>